<dbReference type="EMBL" id="JAYWIO010000002">
    <property type="protein sequence ID" value="KAK7282386.1"/>
    <property type="molecule type" value="Genomic_DNA"/>
</dbReference>
<dbReference type="PANTHER" id="PTHR35167">
    <property type="entry name" value="OS05G0216466 PROTEIN"/>
    <property type="match status" value="1"/>
</dbReference>
<name>A0AAN9ILU0_CROPI</name>
<evidence type="ECO:0000313" key="3">
    <source>
        <dbReference type="Proteomes" id="UP001372338"/>
    </source>
</evidence>
<sequence length="191" mass="22033">MITRSMSSISNGSRSDCKGYKQRIQKEERTRGLFNPDTSFTFSDSFNQNPLSKARERKTCMKKDSIITESDIEAAQQLIQLSVKDNINVVTLKRNRRCEEDEYVDNDIALGEKIQEIFGEYEVSGPKKKRKRYRSLANIYKETKPINQCFKLRLQSQLRCKCDPCSCNCDYDAVVKILESAISRSQLGTFI</sequence>
<keyword evidence="3" id="KW-1185">Reference proteome</keyword>
<comment type="caution">
    <text evidence="2">The sequence shown here is derived from an EMBL/GenBank/DDBJ whole genome shotgun (WGS) entry which is preliminary data.</text>
</comment>
<gene>
    <name evidence="2" type="ORF">RIF29_11094</name>
</gene>
<accession>A0AAN9ILU0</accession>
<dbReference type="PANTHER" id="PTHR35167:SF3">
    <property type="entry name" value="OS05G0216466 PROTEIN"/>
    <property type="match status" value="1"/>
</dbReference>
<feature type="region of interest" description="Disordered" evidence="1">
    <location>
        <begin position="1"/>
        <end position="22"/>
    </location>
</feature>
<protein>
    <submittedName>
        <fullName evidence="2">Uncharacterized protein</fullName>
    </submittedName>
</protein>
<evidence type="ECO:0000313" key="2">
    <source>
        <dbReference type="EMBL" id="KAK7282386.1"/>
    </source>
</evidence>
<feature type="compositionally biased region" description="Low complexity" evidence="1">
    <location>
        <begin position="1"/>
        <end position="14"/>
    </location>
</feature>
<evidence type="ECO:0000256" key="1">
    <source>
        <dbReference type="SAM" id="MobiDB-lite"/>
    </source>
</evidence>
<reference evidence="2 3" key="1">
    <citation type="submission" date="2024-01" db="EMBL/GenBank/DDBJ databases">
        <title>The genomes of 5 underutilized Papilionoideae crops provide insights into root nodulation and disease resistanc.</title>
        <authorList>
            <person name="Yuan L."/>
        </authorList>
    </citation>
    <scope>NUCLEOTIDE SEQUENCE [LARGE SCALE GENOMIC DNA]</scope>
    <source>
        <strain evidence="2">ZHUSHIDOU_FW_LH</strain>
        <tissue evidence="2">Leaf</tissue>
    </source>
</reference>
<organism evidence="2 3">
    <name type="scientific">Crotalaria pallida</name>
    <name type="common">Smooth rattlebox</name>
    <name type="synonym">Crotalaria striata</name>
    <dbReference type="NCBI Taxonomy" id="3830"/>
    <lineage>
        <taxon>Eukaryota</taxon>
        <taxon>Viridiplantae</taxon>
        <taxon>Streptophyta</taxon>
        <taxon>Embryophyta</taxon>
        <taxon>Tracheophyta</taxon>
        <taxon>Spermatophyta</taxon>
        <taxon>Magnoliopsida</taxon>
        <taxon>eudicotyledons</taxon>
        <taxon>Gunneridae</taxon>
        <taxon>Pentapetalae</taxon>
        <taxon>rosids</taxon>
        <taxon>fabids</taxon>
        <taxon>Fabales</taxon>
        <taxon>Fabaceae</taxon>
        <taxon>Papilionoideae</taxon>
        <taxon>50 kb inversion clade</taxon>
        <taxon>genistoids sensu lato</taxon>
        <taxon>core genistoids</taxon>
        <taxon>Crotalarieae</taxon>
        <taxon>Crotalaria</taxon>
    </lineage>
</organism>
<proteinExistence type="predicted"/>
<dbReference type="Proteomes" id="UP001372338">
    <property type="component" value="Unassembled WGS sequence"/>
</dbReference>
<dbReference type="AlphaFoldDB" id="A0AAN9ILU0"/>